<keyword evidence="3" id="KW-1185">Reference proteome</keyword>
<dbReference type="InterPro" id="IPR044922">
    <property type="entry name" value="DUF2063_N_sf"/>
</dbReference>
<evidence type="ECO:0000259" key="1">
    <source>
        <dbReference type="Pfam" id="PF09836"/>
    </source>
</evidence>
<gene>
    <name evidence="2" type="ORF">HDIA_4066</name>
</gene>
<dbReference type="Proteomes" id="UP000223606">
    <property type="component" value="Chromosome 1"/>
</dbReference>
<name>A0A2C9DBD4_9HYPH</name>
<evidence type="ECO:0000313" key="2">
    <source>
        <dbReference type="EMBL" id="SON57607.1"/>
    </source>
</evidence>
<feature type="domain" description="Putative DNA-binding" evidence="1">
    <location>
        <begin position="24"/>
        <end position="114"/>
    </location>
</feature>
<reference evidence="3" key="1">
    <citation type="submission" date="2017-09" db="EMBL/GenBank/DDBJ databases">
        <title>Genome sequence of Nannocystis excedens DSM 71.</title>
        <authorList>
            <person name="Blom J."/>
        </authorList>
    </citation>
    <scope>NUCLEOTIDE SEQUENCE [LARGE SCALE GENOMIC DNA]</scope>
    <source>
        <strain evidence="3">type strain: E19</strain>
    </source>
</reference>
<dbReference type="AlphaFoldDB" id="A0A2C9DBD4"/>
<sequence length="275" mass="28836">MPLRPEPAQTLTVLPGRGDHAAIEAAFAAALTDPGAPVPDGLCAHHGGRIERRFAVYRNNVVASLCEALGDLFPATQRIVGQEFFRMTARAYLAAEAPSDPRLNVWGGSFPLFLETFAPVAGLPYLADVARHDRAYVECYHAADALPLAPQALSAVAPDDLGRVRLTLHPAARIVRSRHAAHTIWQFSRRTDPEGDLVVPEGGEDTLFVRPDMTVTSATLPPGGAAFLLAIDAGETLEAAADTGLADSAGFDLGTVLAVALSTGAFASDVALAPA</sequence>
<organism evidence="2 3">
    <name type="scientific">Hartmannibacter diazotrophicus</name>
    <dbReference type="NCBI Taxonomy" id="1482074"/>
    <lineage>
        <taxon>Bacteria</taxon>
        <taxon>Pseudomonadati</taxon>
        <taxon>Pseudomonadota</taxon>
        <taxon>Alphaproteobacteria</taxon>
        <taxon>Hyphomicrobiales</taxon>
        <taxon>Pleomorphomonadaceae</taxon>
        <taxon>Hartmannibacter</taxon>
    </lineage>
</organism>
<dbReference type="RefSeq" id="WP_099557836.1">
    <property type="nucleotide sequence ID" value="NZ_LT960614.1"/>
</dbReference>
<dbReference type="Pfam" id="PF09836">
    <property type="entry name" value="DUF2063"/>
    <property type="match status" value="1"/>
</dbReference>
<dbReference type="OrthoDB" id="4146344at2"/>
<dbReference type="InterPro" id="IPR018640">
    <property type="entry name" value="DUF2063"/>
</dbReference>
<proteinExistence type="predicted"/>
<accession>A0A2C9DBD4</accession>
<protein>
    <recommendedName>
        <fullName evidence="1">Putative DNA-binding domain-containing protein</fullName>
    </recommendedName>
</protein>
<evidence type="ECO:0000313" key="3">
    <source>
        <dbReference type="Proteomes" id="UP000223606"/>
    </source>
</evidence>
<dbReference type="Gene3D" id="1.10.150.690">
    <property type="entry name" value="DUF2063"/>
    <property type="match status" value="1"/>
</dbReference>
<dbReference type="KEGG" id="hdi:HDIA_4066"/>
<dbReference type="EMBL" id="LT960614">
    <property type="protein sequence ID" value="SON57607.1"/>
    <property type="molecule type" value="Genomic_DNA"/>
</dbReference>